<dbReference type="InterPro" id="IPR001881">
    <property type="entry name" value="EGF-like_Ca-bd_dom"/>
</dbReference>
<dbReference type="PANTHER" id="PTHR45836:SF9">
    <property type="entry name" value="SLIT HOMOLOG 3 PROTEIN"/>
    <property type="match status" value="1"/>
</dbReference>
<keyword evidence="6" id="KW-0732">Signal</keyword>
<organism evidence="15 16">
    <name type="scientific">Sus scrofa</name>
    <name type="common">Pig</name>
    <dbReference type="NCBI Taxonomy" id="9823"/>
    <lineage>
        <taxon>Eukaryota</taxon>
        <taxon>Metazoa</taxon>
        <taxon>Chordata</taxon>
        <taxon>Craniata</taxon>
        <taxon>Vertebrata</taxon>
        <taxon>Euteleostomi</taxon>
        <taxon>Mammalia</taxon>
        <taxon>Eutheria</taxon>
        <taxon>Laurasiatheria</taxon>
        <taxon>Artiodactyla</taxon>
        <taxon>Suina</taxon>
        <taxon>Suidae</taxon>
        <taxon>Sus</taxon>
    </lineage>
</organism>
<dbReference type="CDD" id="cd00054">
    <property type="entry name" value="EGF_CA"/>
    <property type="match status" value="5"/>
</dbReference>
<evidence type="ECO:0000256" key="11">
    <source>
        <dbReference type="ARBA" id="ARBA00023180"/>
    </source>
</evidence>
<dbReference type="PROSITE" id="PS01186">
    <property type="entry name" value="EGF_2"/>
    <property type="match status" value="5"/>
</dbReference>
<dbReference type="InterPro" id="IPR000372">
    <property type="entry name" value="LRRNT"/>
</dbReference>
<dbReference type="Proteomes" id="UP000694728">
    <property type="component" value="Unplaced"/>
</dbReference>
<dbReference type="Pfam" id="PF13855">
    <property type="entry name" value="LRR_8"/>
    <property type="match status" value="2"/>
</dbReference>
<feature type="disulfide bond" evidence="12">
    <location>
        <begin position="633"/>
        <end position="642"/>
    </location>
</feature>
<dbReference type="PROSITE" id="PS00010">
    <property type="entry name" value="ASX_HYDROXYL"/>
    <property type="match status" value="1"/>
</dbReference>
<dbReference type="AlphaFoldDB" id="A0A8D1GPX2"/>
<dbReference type="Pfam" id="PF01463">
    <property type="entry name" value="LRRCT"/>
    <property type="match status" value="4"/>
</dbReference>
<evidence type="ECO:0000256" key="8">
    <source>
        <dbReference type="ARBA" id="ARBA00022782"/>
    </source>
</evidence>
<dbReference type="InterPro" id="IPR003591">
    <property type="entry name" value="Leu-rich_rpt_typical-subtyp"/>
</dbReference>
<keyword evidence="7" id="KW-0677">Repeat</keyword>
<evidence type="ECO:0000256" key="5">
    <source>
        <dbReference type="ARBA" id="ARBA00022614"/>
    </source>
</evidence>
<dbReference type="InterPro" id="IPR009030">
    <property type="entry name" value="Growth_fac_rcpt_cys_sf"/>
</dbReference>
<feature type="disulfide bond" evidence="12">
    <location>
        <begin position="833"/>
        <end position="842"/>
    </location>
</feature>
<keyword evidence="11" id="KW-0325">Glycoprotein</keyword>
<dbReference type="SMART" id="SM00013">
    <property type="entry name" value="LRRNT"/>
    <property type="match status" value="3"/>
</dbReference>
<dbReference type="PANTHER" id="PTHR45836">
    <property type="entry name" value="SLIT HOMOLOG"/>
    <property type="match status" value="1"/>
</dbReference>
<dbReference type="PROSITE" id="PS51450">
    <property type="entry name" value="LRR"/>
    <property type="match status" value="1"/>
</dbReference>
<keyword evidence="4 12" id="KW-0245">EGF-like domain</keyword>
<dbReference type="FunFam" id="2.10.25.10:FF:000080">
    <property type="entry name" value="Neurogenic locus notch 1"/>
    <property type="match status" value="1"/>
</dbReference>
<proteinExistence type="predicted"/>
<dbReference type="FunFam" id="2.10.25.10:FF:000062">
    <property type="entry name" value="Slit guidance ligand 2"/>
    <property type="match status" value="1"/>
</dbReference>
<dbReference type="PROSITE" id="PS50026">
    <property type="entry name" value="EGF_3"/>
    <property type="match status" value="6"/>
</dbReference>
<dbReference type="Gene3D" id="2.10.25.10">
    <property type="entry name" value="Laminin"/>
    <property type="match status" value="6"/>
</dbReference>
<evidence type="ECO:0000256" key="12">
    <source>
        <dbReference type="PROSITE-ProRule" id="PRU00076"/>
    </source>
</evidence>
<dbReference type="SUPFAM" id="SSF57196">
    <property type="entry name" value="EGF/Laminin"/>
    <property type="match status" value="3"/>
</dbReference>
<dbReference type="InterPro" id="IPR001611">
    <property type="entry name" value="Leu-rich_rpt"/>
</dbReference>
<comment type="subcellular location">
    <subcellularLocation>
        <location evidence="1">Secreted</location>
    </subcellularLocation>
</comment>
<feature type="domain" description="EGF-like" evidence="14">
    <location>
        <begin position="686"/>
        <end position="719"/>
    </location>
</feature>
<dbReference type="CDD" id="cd00110">
    <property type="entry name" value="LamG"/>
    <property type="match status" value="1"/>
</dbReference>
<feature type="disulfide bond" evidence="12">
    <location>
        <begin position="788"/>
        <end position="797"/>
    </location>
</feature>
<dbReference type="GO" id="GO:0030154">
    <property type="term" value="P:cell differentiation"/>
    <property type="evidence" value="ECO:0007669"/>
    <property type="project" value="UniProtKB-KW"/>
</dbReference>
<dbReference type="Pfam" id="PF01462">
    <property type="entry name" value="LRRNT"/>
    <property type="match status" value="2"/>
</dbReference>
<dbReference type="Gene3D" id="3.80.10.10">
    <property type="entry name" value="Ribonuclease Inhibitor"/>
    <property type="match status" value="5"/>
</dbReference>
<dbReference type="SMART" id="SM00082">
    <property type="entry name" value="LRRCT"/>
    <property type="match status" value="4"/>
</dbReference>
<keyword evidence="2" id="KW-0217">Developmental protein</keyword>
<evidence type="ECO:0000256" key="10">
    <source>
        <dbReference type="ARBA" id="ARBA00023157"/>
    </source>
</evidence>
<evidence type="ECO:0000259" key="14">
    <source>
        <dbReference type="PROSITE" id="PS50026"/>
    </source>
</evidence>
<dbReference type="FunFam" id="2.10.25.10:FF:000063">
    <property type="entry name" value="Slit guidance ligand 2"/>
    <property type="match status" value="1"/>
</dbReference>
<dbReference type="FunFam" id="3.80.10.10:FF:000002">
    <property type="entry name" value="Slit guidance ligand 2"/>
    <property type="match status" value="2"/>
</dbReference>
<keyword evidence="10 12" id="KW-1015">Disulfide bond</keyword>
<dbReference type="SUPFAM" id="SSF57184">
    <property type="entry name" value="Growth factor receptor domain"/>
    <property type="match status" value="1"/>
</dbReference>
<keyword evidence="9" id="KW-0524">Neurogenesis</keyword>
<dbReference type="SUPFAM" id="SSF52058">
    <property type="entry name" value="L domain-like"/>
    <property type="match status" value="1"/>
</dbReference>
<dbReference type="InterPro" id="IPR000483">
    <property type="entry name" value="Cys-rich_flank_reg_C"/>
</dbReference>
<protein>
    <recommendedName>
        <fullName evidence="14">EGF-like domain-containing protein</fullName>
    </recommendedName>
</protein>
<dbReference type="GO" id="GO:0007399">
    <property type="term" value="P:nervous system development"/>
    <property type="evidence" value="ECO:0007669"/>
    <property type="project" value="UniProtKB-KW"/>
</dbReference>
<dbReference type="InterPro" id="IPR032675">
    <property type="entry name" value="LRR_dom_sf"/>
</dbReference>
<dbReference type="Ensembl" id="ENSSSCT00045006995.1">
    <property type="protein sequence ID" value="ENSSSCP00045004797.1"/>
    <property type="gene ID" value="ENSSSCG00045004129.1"/>
</dbReference>
<keyword evidence="5" id="KW-0433">Leucine-rich repeat</keyword>
<dbReference type="FunFam" id="2.10.25.10:FF:000053">
    <property type="entry name" value="Slit guidance ligand 2"/>
    <property type="match status" value="1"/>
</dbReference>
<evidence type="ECO:0000256" key="13">
    <source>
        <dbReference type="SAM" id="MobiDB-lite"/>
    </source>
</evidence>
<evidence type="ECO:0000256" key="9">
    <source>
        <dbReference type="ARBA" id="ARBA00022902"/>
    </source>
</evidence>
<feature type="domain" description="EGF-like" evidence="14">
    <location>
        <begin position="645"/>
        <end position="684"/>
    </location>
</feature>
<dbReference type="InterPro" id="IPR013320">
    <property type="entry name" value="ConA-like_dom_sf"/>
</dbReference>
<dbReference type="SUPFAM" id="SSF49899">
    <property type="entry name" value="Concanavalin A-like lectins/glucanases"/>
    <property type="match status" value="1"/>
</dbReference>
<dbReference type="PROSITE" id="PS00022">
    <property type="entry name" value="EGF_1"/>
    <property type="match status" value="5"/>
</dbReference>
<feature type="disulfide bond" evidence="12">
    <location>
        <begin position="750"/>
        <end position="759"/>
    </location>
</feature>
<name>A0A8D1GPX2_PIG</name>
<dbReference type="Pfam" id="PF00008">
    <property type="entry name" value="EGF"/>
    <property type="match status" value="6"/>
</dbReference>
<dbReference type="SMART" id="SM00369">
    <property type="entry name" value="LRR_TYP"/>
    <property type="match status" value="7"/>
</dbReference>
<feature type="domain" description="EGF-like" evidence="14">
    <location>
        <begin position="762"/>
        <end position="798"/>
    </location>
</feature>
<dbReference type="FunFam" id="2.10.25.10:FF:000045">
    <property type="entry name" value="Slit guidance ligand 2"/>
    <property type="match status" value="1"/>
</dbReference>
<dbReference type="GO" id="GO:0005576">
    <property type="term" value="C:extracellular region"/>
    <property type="evidence" value="ECO:0007669"/>
    <property type="project" value="UniProtKB-SubCell"/>
</dbReference>
<evidence type="ECO:0000313" key="15">
    <source>
        <dbReference type="Ensembl" id="ENSSSCP00045004797.1"/>
    </source>
</evidence>
<dbReference type="InterPro" id="IPR001791">
    <property type="entry name" value="Laminin_G"/>
</dbReference>
<dbReference type="Gene3D" id="2.60.120.200">
    <property type="match status" value="1"/>
</dbReference>
<dbReference type="SMART" id="SM00181">
    <property type="entry name" value="EGF"/>
    <property type="match status" value="6"/>
</dbReference>
<sequence>MTLGQGAERRLHSNHLYCDCHLAWLSDWLRQRRTIGQFTLCMAPVHLRGFNVADVQKKEYVCPGPHSEPPSCNANSISCPSACTCSNNIVDCRGKGLTEIPANLPEGIVEMVLYGNKITEIPKGLFDGLVSLQLLLLNANKINCLRVNTFQDLQNLNLLSLYDNKLQTISKGLFAPLQAIQTLHLAQNPFVCDCHLKWLADYLQDNPIETSGARCSSPRRLANKRISQIKSKKFRCSGNQVTGMGSEDYRSRFSSECFLDLVCPDKCRCEGTIVDCSNQKLARVPSHLPEYVTDLRLNDNEISVLEATGVFKKLPNLRKINLSNNKIKEVREGAFDGAASVQELMLTGNQLETVHGRMFRGLSGLKTLMLRSNLISCVSNDTFVGLSSVRLLSLYDNRISTITPGAFTTLVSLSTINLLSNPFNCNCHLAWLGKWLRKRRIVSGNPRCQKPFFLKEIPIQDVAIQDFTCEGNDESSCQLGPRCPEQCTCVETVVRCSNRGLRALPRGIPKDVTELDWPAWDTTDFRAVPKGSFNDLTSLSHLALGTNPLHCDCSLRWLSEWVKAGYKEPGIARCSSPEPMADRLLLTTPTHRFQCKGPVDINIAAKCNACLSSPCKNNGTCSQDPVELYRCACPYGYKGKDCTVPINTCIQNPCQHGGTCHLSESHQDGFSCSCPLGFEGQRCEINPDDCEDNDCENNATCVDGINNYVCVCPPNYTGEAPVIDHCVPGMNLCQHEAKCVSLDRGFRCDCPPGYSGKLCEVDNDDCTAHRCRHGAQCVDAVNGYTCICPQGFSGLFCEHPPPMVLLQTSPCDQYECQNGAQCIVVQQEPTCRCPPGFAGPRCEKLITVNFVGKDSYVELASAKVRPQANISLQVATDKDNGILLYKGDNDPLALELYQGHVRLVYDSLTPAPPHELLILQPASRTGRRCRAALVLLLPPTHTHRCRHTHIHTDRLHWQSGGRERWERERRSWKRRQEEGSQGGDTSLP</sequence>
<keyword evidence="3" id="KW-0964">Secreted</keyword>
<feature type="disulfide bond" evidence="12">
    <location>
        <begin position="674"/>
        <end position="683"/>
    </location>
</feature>
<dbReference type="GO" id="GO:0005509">
    <property type="term" value="F:calcium ion binding"/>
    <property type="evidence" value="ECO:0007669"/>
    <property type="project" value="InterPro"/>
</dbReference>
<evidence type="ECO:0000256" key="2">
    <source>
        <dbReference type="ARBA" id="ARBA00022473"/>
    </source>
</evidence>
<feature type="domain" description="EGF-like" evidence="14">
    <location>
        <begin position="608"/>
        <end position="643"/>
    </location>
</feature>
<feature type="domain" description="EGF-like" evidence="14">
    <location>
        <begin position="807"/>
        <end position="843"/>
    </location>
</feature>
<comment type="caution">
    <text evidence="12">Lacks conserved residue(s) required for the propagation of feature annotation.</text>
</comment>
<dbReference type="InterPro" id="IPR051355">
    <property type="entry name" value="Notch/Slit_guidance"/>
</dbReference>
<dbReference type="InterPro" id="IPR018097">
    <property type="entry name" value="EGF_Ca-bd_CS"/>
</dbReference>
<evidence type="ECO:0000256" key="1">
    <source>
        <dbReference type="ARBA" id="ARBA00004613"/>
    </source>
</evidence>
<evidence type="ECO:0000313" key="16">
    <source>
        <dbReference type="Proteomes" id="UP000694728"/>
    </source>
</evidence>
<feature type="compositionally biased region" description="Basic and acidic residues" evidence="13">
    <location>
        <begin position="965"/>
        <end position="978"/>
    </location>
</feature>
<accession>A0A8D1GPX2</accession>
<reference evidence="15" key="1">
    <citation type="submission" date="2025-08" db="UniProtKB">
        <authorList>
            <consortium name="Ensembl"/>
        </authorList>
    </citation>
    <scope>IDENTIFICATION</scope>
</reference>
<dbReference type="SMART" id="SM00179">
    <property type="entry name" value="EGF_CA"/>
    <property type="match status" value="6"/>
</dbReference>
<evidence type="ECO:0000256" key="6">
    <source>
        <dbReference type="ARBA" id="ARBA00022729"/>
    </source>
</evidence>
<keyword evidence="8" id="KW-0221">Differentiation</keyword>
<dbReference type="InterPro" id="IPR000152">
    <property type="entry name" value="EGF-type_Asp/Asn_hydroxyl_site"/>
</dbReference>
<feature type="domain" description="EGF-like" evidence="14">
    <location>
        <begin position="722"/>
        <end position="760"/>
    </location>
</feature>
<dbReference type="FunFam" id="2.10.25.10:FF:000054">
    <property type="entry name" value="Slit guidance ligand 2"/>
    <property type="match status" value="1"/>
</dbReference>
<dbReference type="PROSITE" id="PS01187">
    <property type="entry name" value="EGF_CA"/>
    <property type="match status" value="1"/>
</dbReference>
<evidence type="ECO:0000256" key="4">
    <source>
        <dbReference type="ARBA" id="ARBA00022536"/>
    </source>
</evidence>
<evidence type="ECO:0000256" key="3">
    <source>
        <dbReference type="ARBA" id="ARBA00022525"/>
    </source>
</evidence>
<feature type="region of interest" description="Disordered" evidence="13">
    <location>
        <begin position="965"/>
        <end position="988"/>
    </location>
</feature>
<evidence type="ECO:0000256" key="7">
    <source>
        <dbReference type="ARBA" id="ARBA00022737"/>
    </source>
</evidence>
<dbReference type="InterPro" id="IPR000742">
    <property type="entry name" value="EGF"/>
</dbReference>